<dbReference type="GO" id="GO:0010181">
    <property type="term" value="F:FMN binding"/>
    <property type="evidence" value="ECO:0007669"/>
    <property type="project" value="InterPro"/>
</dbReference>
<dbReference type="SUPFAM" id="SSF50475">
    <property type="entry name" value="FMN-binding split barrel"/>
    <property type="match status" value="1"/>
</dbReference>
<comment type="caution">
    <text evidence="2">The sequence shown here is derived from an EMBL/GenBank/DDBJ whole genome shotgun (WGS) entry which is preliminary data.</text>
</comment>
<sequence length="187" mass="20902">MARAERPDTLAAIEAAVWQELARAALDKHHAWRTPVLATGLSDGADARVVVLREVDPPTRTLVFYTDIRSGKVAQCLEQPTATVVMWSSVLGWQLRCRVQLSLDTQGVSVLSRWARLKLSPAAQDYLSPLPPGSVIDDPVRPVLPRDDRGHFGVLFARVDSLDWLELHRDGHRRARFDADGARWLQP</sequence>
<organism evidence="2 3">
    <name type="scientific">Caldimonas caldifontis</name>
    <dbReference type="NCBI Taxonomy" id="1452508"/>
    <lineage>
        <taxon>Bacteria</taxon>
        <taxon>Pseudomonadati</taxon>
        <taxon>Pseudomonadota</taxon>
        <taxon>Betaproteobacteria</taxon>
        <taxon>Burkholderiales</taxon>
        <taxon>Sphaerotilaceae</taxon>
        <taxon>Caldimonas</taxon>
    </lineage>
</organism>
<dbReference type="Gene3D" id="2.30.110.10">
    <property type="entry name" value="Electron Transport, Fmn-binding Protein, Chain A"/>
    <property type="match status" value="1"/>
</dbReference>
<evidence type="ECO:0000313" key="2">
    <source>
        <dbReference type="EMBL" id="PPE67949.1"/>
    </source>
</evidence>
<dbReference type="Pfam" id="PF12766">
    <property type="entry name" value="Pyridox_oxase_2"/>
    <property type="match status" value="1"/>
</dbReference>
<keyword evidence="3" id="KW-1185">Reference proteome</keyword>
<dbReference type="RefSeq" id="WP_104299828.1">
    <property type="nucleotide sequence ID" value="NZ_PSNX01000001.1"/>
</dbReference>
<proteinExistence type="predicted"/>
<name>A0A2S5SZ69_9BURK</name>
<dbReference type="AlphaFoldDB" id="A0A2S5SZ69"/>
<reference evidence="2 3" key="1">
    <citation type="submission" date="2018-02" db="EMBL/GenBank/DDBJ databases">
        <title>Reclassifiation of [Polyangium] brachysporum DSM 7029 as Guopingzhaonella breviflexa gen. nov., sp. nov., a member of the family Comamonadaceae.</title>
        <authorList>
            <person name="Tang B."/>
        </authorList>
    </citation>
    <scope>NUCLEOTIDE SEQUENCE [LARGE SCALE GENOMIC DNA]</scope>
    <source>
        <strain evidence="2 3">BCRC 80649</strain>
    </source>
</reference>
<dbReference type="EMBL" id="PSNX01000001">
    <property type="protein sequence ID" value="PPE67949.1"/>
    <property type="molecule type" value="Genomic_DNA"/>
</dbReference>
<protein>
    <submittedName>
        <fullName evidence="2">Pyridoxamine 5'-phosphate oxidase</fullName>
    </submittedName>
</protein>
<dbReference type="InterPro" id="IPR024624">
    <property type="entry name" value="Pyridox_Oxase_Alr4036_FMN-bd"/>
</dbReference>
<accession>A0A2S5SZ69</accession>
<dbReference type="InterPro" id="IPR012349">
    <property type="entry name" value="Split_barrel_FMN-bd"/>
</dbReference>
<gene>
    <name evidence="2" type="ORF">C1704_00235</name>
</gene>
<evidence type="ECO:0000313" key="3">
    <source>
        <dbReference type="Proteomes" id="UP000238605"/>
    </source>
</evidence>
<dbReference type="OrthoDB" id="9152543at2"/>
<feature type="domain" description="Pyridoxamine 5'-phosphate oxidase Alr4036 family FMN-binding" evidence="1">
    <location>
        <begin position="17"/>
        <end position="98"/>
    </location>
</feature>
<dbReference type="Proteomes" id="UP000238605">
    <property type="component" value="Unassembled WGS sequence"/>
</dbReference>
<evidence type="ECO:0000259" key="1">
    <source>
        <dbReference type="Pfam" id="PF12766"/>
    </source>
</evidence>